<dbReference type="AlphaFoldDB" id="A0A383R9L0"/>
<evidence type="ECO:0000313" key="3">
    <source>
        <dbReference type="Proteomes" id="UP000304148"/>
    </source>
</evidence>
<dbReference type="GO" id="GO:0016740">
    <property type="term" value="F:transferase activity"/>
    <property type="evidence" value="ECO:0007669"/>
    <property type="project" value="UniProtKB-KW"/>
</dbReference>
<keyword evidence="2" id="KW-0808">Transferase</keyword>
<evidence type="ECO:0000259" key="1">
    <source>
        <dbReference type="Pfam" id="PF01636"/>
    </source>
</evidence>
<sequence length="349" mass="41033">MITKMHVENMLQEYMDDTVESYRLIDNSWEDEYRYVAIVKTTSGEHIVLKCYNNSYTDSSKIAGWARLASVYRRNGIATPQFYCSKIGAYGSVITIGNKQFHYWAEEFMSAKTLDDLEIDLEDLGSEFLYQVGACVGSMHSAAKREGIEFTWSSPYVLLDPDEENYNDALTWYEKLRYSPADVRLVEEIWEIYNRKREYLEAIFPSLPAGGVQGDFSTNNILVNEEKGFAGIIDYNLAGNDKFVTYMMQEGIFLSFECYREEWLDREKCAYMEQRFKHYYIGYTQQYSLTDAERGAVTILYNIIRPFRMDKVDTTLRKAEEGLWQEVNERLRWMHYELTREDILAFLEN</sequence>
<accession>A0A383R9L0</accession>
<dbReference type="Proteomes" id="UP000304148">
    <property type="component" value="Chromosome"/>
</dbReference>
<dbReference type="SUPFAM" id="SSF56112">
    <property type="entry name" value="Protein kinase-like (PK-like)"/>
    <property type="match status" value="1"/>
</dbReference>
<evidence type="ECO:0000313" key="2">
    <source>
        <dbReference type="EMBL" id="SYX83620.1"/>
    </source>
</evidence>
<name>A0A383R9L0_PAEAL</name>
<dbReference type="Pfam" id="PF01636">
    <property type="entry name" value="APH"/>
    <property type="match status" value="1"/>
</dbReference>
<dbReference type="EMBL" id="LS992241">
    <property type="protein sequence ID" value="SYX83620.1"/>
    <property type="molecule type" value="Genomic_DNA"/>
</dbReference>
<dbReference type="InterPro" id="IPR002575">
    <property type="entry name" value="Aminoglycoside_PTrfase"/>
</dbReference>
<gene>
    <name evidence="2" type="ORF">PBLR_12042</name>
</gene>
<reference evidence="3" key="1">
    <citation type="submission" date="2018-08" db="EMBL/GenBank/DDBJ databases">
        <authorList>
            <person name="Chevrot R."/>
        </authorList>
    </citation>
    <scope>NUCLEOTIDE SEQUENCE [LARGE SCALE GENOMIC DNA]</scope>
</reference>
<proteinExistence type="predicted"/>
<dbReference type="InterPro" id="IPR011009">
    <property type="entry name" value="Kinase-like_dom_sf"/>
</dbReference>
<dbReference type="RefSeq" id="WP_138185676.1">
    <property type="nucleotide sequence ID" value="NZ_LS992241.1"/>
</dbReference>
<protein>
    <submittedName>
        <fullName evidence="2">Phosphotransferase enzyme family protein</fullName>
    </submittedName>
</protein>
<organism evidence="2 3">
    <name type="scientific">Paenibacillus alvei</name>
    <name type="common">Bacillus alvei</name>
    <dbReference type="NCBI Taxonomy" id="44250"/>
    <lineage>
        <taxon>Bacteria</taxon>
        <taxon>Bacillati</taxon>
        <taxon>Bacillota</taxon>
        <taxon>Bacilli</taxon>
        <taxon>Bacillales</taxon>
        <taxon>Paenibacillaceae</taxon>
        <taxon>Paenibacillus</taxon>
    </lineage>
</organism>
<dbReference type="Gene3D" id="3.90.1200.10">
    <property type="match status" value="1"/>
</dbReference>
<feature type="domain" description="Aminoglycoside phosphotransferase" evidence="1">
    <location>
        <begin position="39"/>
        <end position="241"/>
    </location>
</feature>